<proteinExistence type="predicted"/>
<organism evidence="1 2">
    <name type="scientific">Portunus trituberculatus</name>
    <name type="common">Swimming crab</name>
    <name type="synonym">Neptunus trituberculatus</name>
    <dbReference type="NCBI Taxonomy" id="210409"/>
    <lineage>
        <taxon>Eukaryota</taxon>
        <taxon>Metazoa</taxon>
        <taxon>Ecdysozoa</taxon>
        <taxon>Arthropoda</taxon>
        <taxon>Crustacea</taxon>
        <taxon>Multicrustacea</taxon>
        <taxon>Malacostraca</taxon>
        <taxon>Eumalacostraca</taxon>
        <taxon>Eucarida</taxon>
        <taxon>Decapoda</taxon>
        <taxon>Pleocyemata</taxon>
        <taxon>Brachyura</taxon>
        <taxon>Eubrachyura</taxon>
        <taxon>Portunoidea</taxon>
        <taxon>Portunidae</taxon>
        <taxon>Portuninae</taxon>
        <taxon>Portunus</taxon>
    </lineage>
</organism>
<evidence type="ECO:0000313" key="2">
    <source>
        <dbReference type="Proteomes" id="UP000324222"/>
    </source>
</evidence>
<comment type="caution">
    <text evidence="1">The sequence shown here is derived from an EMBL/GenBank/DDBJ whole genome shotgun (WGS) entry which is preliminary data.</text>
</comment>
<protein>
    <submittedName>
        <fullName evidence="1">Uncharacterized protein</fullName>
    </submittedName>
</protein>
<keyword evidence="2" id="KW-1185">Reference proteome</keyword>
<reference evidence="1 2" key="1">
    <citation type="submission" date="2019-05" db="EMBL/GenBank/DDBJ databases">
        <title>Another draft genome of Portunus trituberculatus and its Hox gene families provides insights of decapod evolution.</title>
        <authorList>
            <person name="Jeong J.-H."/>
            <person name="Song I."/>
            <person name="Kim S."/>
            <person name="Choi T."/>
            <person name="Kim D."/>
            <person name="Ryu S."/>
            <person name="Kim W."/>
        </authorList>
    </citation>
    <scope>NUCLEOTIDE SEQUENCE [LARGE SCALE GENOMIC DNA]</scope>
    <source>
        <tissue evidence="1">Muscle</tissue>
    </source>
</reference>
<dbReference type="EMBL" id="VSRR010136610">
    <property type="protein sequence ID" value="MPD03549.1"/>
    <property type="molecule type" value="Genomic_DNA"/>
</dbReference>
<sequence length="70" mass="7657">MAAVGVMCLPHAHPLPYSSLLDDPAFSPTRTSRHINLLDGLAEGVDSEMFDSVVEFFFTKFGEEASLKGR</sequence>
<evidence type="ECO:0000313" key="1">
    <source>
        <dbReference type="EMBL" id="MPD03549.1"/>
    </source>
</evidence>
<gene>
    <name evidence="1" type="ORF">E2C01_099190</name>
</gene>
<accession>A0A5B7KES5</accession>
<dbReference type="Proteomes" id="UP000324222">
    <property type="component" value="Unassembled WGS sequence"/>
</dbReference>
<dbReference type="AlphaFoldDB" id="A0A5B7KES5"/>
<dbReference type="OrthoDB" id="10668444at2759"/>
<name>A0A5B7KES5_PORTR</name>